<accession>A0ABN1N486</accession>
<sequence>MLNSKTVFYLRSQNNELFDGAETGNSVSLLGKIAATTKENEFQVTRGFIDIGKIPGIENSASFTLEATIQPQKVTGSRQNILESQSPPVAIFLDDAGKLNGSVHTSKGWQVITSTSAMPQDKEVHVVFSREENGTNTLEANGKVVATKSMPGQLVPVGGMGFRVATGMDGRAFQFLGKVADIQIKRGVVNRASAKKRIDDCLKLEAVIKTKLGSKALVRVVSSWDESHARLLPIKNIMNAAGVEKLSDLDKLKIAVPTNITRGKVMVASKKSNRFVVDWDAIATGFGSLKEAEKKVQLAKFLPNRNSVQVLKAAADSATKPSTSPAANAPAKPTSSILLANRNFGTRLDNLTIAPRTGLRLPKAVIANSPTLATTRVSQPLNAVVDLDVKNLVVRNPEMLKNLASKQPQSWPILTTQAKMMSLTTLPVDQSVIIAGVLDLTNIRLSIEANVEKLIIIAEEIICGPNAEITWKKPGGSTPPRATDPGLNGRGWSGIHTNGNNRHGLDGENGRGGSSGITGSNGFNAPELEIWVKNLTNIPNINLSGEDGILGGKGQNGGRGGNGANGEGGKWAWFFGEHCVSDPGDGGDGGDGGRGGNGGKGGNGGNGAKITVGVLDGTLAQTVSANAFRLKNEGGRAGRGGAGGSGGQGGNGGRSGNGEVCKSARNGKSGAQGQPGAVGSDGSRNGIDALNEFFQFSEDAWDDLLTRPYITELNPVEVFPGNNITIRGTRFANNDRVILEGGITLVPTINADESISVTIPNNISGGKKSLFLRRAFDNTESNRLFIRVKPQLDNLPAVLAPMATIELTGKAFLNGATALVDGQAIPAEVLTPNRLRFVMLGTPGTGTSGGNVSIQVRNPDGLLSNARTAAKPRVLEIPFTYGVHNLPFDNFKDGVPTWGTFEDTFGAAEVWHELLDPVFGHPVLTGAFYIFYEHFLKGEDNGGLATGFCTSLASVVADKLWTGQTNAISTSKASIHTMLTAIHGKLLSRESLIHFHDQSREGVSRVERTARSIERTFMTGCDRENAPLLFFIPSGAIWDAGYIDGLSSSHCIMPYRFVYPEGHPGPQLSPGDFTTISSLDGVEMYCWDCNHADNTNCRLVFKLIEGVLHYDYFDGGDTVKFCSEENITLGVMSNGNYLLADHDLPFSGPFGLTSFILDFLLSPAELEITDENGLRVGTFNDKIFSEVPDSHPCYLVKGAYLLPLDRNYTRKIVGNGAGKYTYNSIMPDGTTIRVEDVNTAPGQIDTLIVNADASLIRFTPQIEKQFTMTFSRMVNNQVRSLSFSGIGGGPTAETDITISPDLSILRLGNRSTLKNVQVKAFTVSRSTNNPITTSSSIQLPQNHDLIVTVANWNNAQMNLSTLDF</sequence>
<organism evidence="2 3">
    <name type="scientific">Algoriphagus jejuensis</name>
    <dbReference type="NCBI Taxonomy" id="419934"/>
    <lineage>
        <taxon>Bacteria</taxon>
        <taxon>Pseudomonadati</taxon>
        <taxon>Bacteroidota</taxon>
        <taxon>Cytophagia</taxon>
        <taxon>Cytophagales</taxon>
        <taxon>Cyclobacteriaceae</taxon>
        <taxon>Algoriphagus</taxon>
    </lineage>
</organism>
<dbReference type="EMBL" id="BAAAFI010000044">
    <property type="protein sequence ID" value="GAA0880491.1"/>
    <property type="molecule type" value="Genomic_DNA"/>
</dbReference>
<protein>
    <recommendedName>
        <fullName evidence="4">IPT/TIG domain-containing protein</fullName>
    </recommendedName>
</protein>
<feature type="compositionally biased region" description="Gly residues" evidence="1">
    <location>
        <begin position="637"/>
        <end position="656"/>
    </location>
</feature>
<evidence type="ECO:0000313" key="3">
    <source>
        <dbReference type="Proteomes" id="UP001500469"/>
    </source>
</evidence>
<dbReference type="InterPro" id="IPR014756">
    <property type="entry name" value="Ig_E-set"/>
</dbReference>
<evidence type="ECO:0000313" key="2">
    <source>
        <dbReference type="EMBL" id="GAA0880491.1"/>
    </source>
</evidence>
<dbReference type="InterPro" id="IPR013783">
    <property type="entry name" value="Ig-like_fold"/>
</dbReference>
<evidence type="ECO:0000256" key="1">
    <source>
        <dbReference type="SAM" id="MobiDB-lite"/>
    </source>
</evidence>
<dbReference type="Proteomes" id="UP001500469">
    <property type="component" value="Unassembled WGS sequence"/>
</dbReference>
<dbReference type="Gene3D" id="2.60.40.10">
    <property type="entry name" value="Immunoglobulins"/>
    <property type="match status" value="1"/>
</dbReference>
<proteinExistence type="predicted"/>
<name>A0ABN1N486_9BACT</name>
<dbReference type="InterPro" id="IPR013320">
    <property type="entry name" value="ConA-like_dom_sf"/>
</dbReference>
<comment type="caution">
    <text evidence="2">The sequence shown here is derived from an EMBL/GenBank/DDBJ whole genome shotgun (WGS) entry which is preliminary data.</text>
</comment>
<dbReference type="Gene3D" id="2.60.120.200">
    <property type="match status" value="1"/>
</dbReference>
<dbReference type="SUPFAM" id="SSF81296">
    <property type="entry name" value="E set domains"/>
    <property type="match status" value="1"/>
</dbReference>
<dbReference type="SUPFAM" id="SSF49899">
    <property type="entry name" value="Concanavalin A-like lectins/glucanases"/>
    <property type="match status" value="1"/>
</dbReference>
<feature type="region of interest" description="Disordered" evidence="1">
    <location>
        <begin position="631"/>
        <end position="684"/>
    </location>
</feature>
<feature type="compositionally biased region" description="Gly residues" evidence="1">
    <location>
        <begin position="584"/>
        <end position="605"/>
    </location>
</feature>
<dbReference type="RefSeq" id="WP_343853877.1">
    <property type="nucleotide sequence ID" value="NZ_BAAAFI010000044.1"/>
</dbReference>
<dbReference type="Pfam" id="PF13385">
    <property type="entry name" value="Laminin_G_3"/>
    <property type="match status" value="1"/>
</dbReference>
<gene>
    <name evidence="2" type="ORF">GCM10009119_34610</name>
</gene>
<feature type="region of interest" description="Disordered" evidence="1">
    <location>
        <begin position="582"/>
        <end position="605"/>
    </location>
</feature>
<evidence type="ECO:0008006" key="4">
    <source>
        <dbReference type="Google" id="ProtNLM"/>
    </source>
</evidence>
<keyword evidence="3" id="KW-1185">Reference proteome</keyword>
<feature type="region of interest" description="Disordered" evidence="1">
    <location>
        <begin position="472"/>
        <end position="493"/>
    </location>
</feature>
<reference evidence="2 3" key="1">
    <citation type="journal article" date="2019" name="Int. J. Syst. Evol. Microbiol.">
        <title>The Global Catalogue of Microorganisms (GCM) 10K type strain sequencing project: providing services to taxonomists for standard genome sequencing and annotation.</title>
        <authorList>
            <consortium name="The Broad Institute Genomics Platform"/>
            <consortium name="The Broad Institute Genome Sequencing Center for Infectious Disease"/>
            <person name="Wu L."/>
            <person name="Ma J."/>
        </authorList>
    </citation>
    <scope>NUCLEOTIDE SEQUENCE [LARGE SCALE GENOMIC DNA]</scope>
    <source>
        <strain evidence="2 3">JCM 16112</strain>
    </source>
</reference>